<dbReference type="RefSeq" id="WP_146795832.1">
    <property type="nucleotide sequence ID" value="NZ_VOLP01000001.1"/>
</dbReference>
<proteinExistence type="predicted"/>
<dbReference type="InterPro" id="IPR036134">
    <property type="entry name" value="Crypto/Photolyase_FAD-like_sf"/>
</dbReference>
<dbReference type="InterPro" id="IPR007357">
    <property type="entry name" value="PhrB-like"/>
</dbReference>
<dbReference type="AlphaFoldDB" id="A0A5C6QEB4"/>
<name>A0A5C6QEB4_9GAMM</name>
<dbReference type="Gene3D" id="1.25.40.80">
    <property type="match status" value="1"/>
</dbReference>
<evidence type="ECO:0000313" key="2">
    <source>
        <dbReference type="EMBL" id="TWX67070.1"/>
    </source>
</evidence>
<dbReference type="Proteomes" id="UP000321917">
    <property type="component" value="Unassembled WGS sequence"/>
</dbReference>
<reference evidence="2 4" key="1">
    <citation type="submission" date="2019-07" db="EMBL/GenBank/DDBJ databases">
        <title>Genomes of sea-ice associated Colwellia species.</title>
        <authorList>
            <person name="Bowman J.P."/>
        </authorList>
    </citation>
    <scope>NUCLEOTIDE SEQUENCE [LARGE SCALE GENOMIC DNA]</scope>
    <source>
        <strain evidence="1 3">ACAM 607</strain>
        <strain evidence="2 4">IC036</strain>
    </source>
</reference>
<dbReference type="SUPFAM" id="SSF48173">
    <property type="entry name" value="Cryptochrome/photolyase FAD-binding domain"/>
    <property type="match status" value="1"/>
</dbReference>
<dbReference type="InterPro" id="IPR052551">
    <property type="entry name" value="UV-DNA_repair_photolyase"/>
</dbReference>
<keyword evidence="2" id="KW-0456">Lyase</keyword>
<evidence type="ECO:0000313" key="4">
    <source>
        <dbReference type="Proteomes" id="UP000321917"/>
    </source>
</evidence>
<dbReference type="EMBL" id="VOLQ01000015">
    <property type="protein sequence ID" value="TWX67070.1"/>
    <property type="molecule type" value="Genomic_DNA"/>
</dbReference>
<dbReference type="Proteomes" id="UP000321525">
    <property type="component" value="Unassembled WGS sequence"/>
</dbReference>
<gene>
    <name evidence="1" type="ORF">ESZ26_00085</name>
    <name evidence="2" type="ORF">ESZ27_09325</name>
</gene>
<dbReference type="PANTHER" id="PTHR38657:SF1">
    <property type="entry name" value="SLR1343 PROTEIN"/>
    <property type="match status" value="1"/>
</dbReference>
<dbReference type="GO" id="GO:0016829">
    <property type="term" value="F:lyase activity"/>
    <property type="evidence" value="ECO:0007669"/>
    <property type="project" value="UniProtKB-KW"/>
</dbReference>
<dbReference type="EMBL" id="VOLR01000001">
    <property type="protein sequence ID" value="TWX62756.1"/>
    <property type="molecule type" value="Genomic_DNA"/>
</dbReference>
<sequence length="516" mass="59609">MKAKHLRLILGDQLNVMHSWFEQVDSDVVYVIAELYQEANYTKHHSQKITAFFAAMDNFAQTLESKGHQVCYLTLDETAKYQDLPALIATLVTTYASEDFSYVRPDEYRLRAQLSEMSAQLAVPVYEVDSEHFLLPFDELADHFKAATHVRMENFYRFMRKRFAILMNGAKPEGDAWNFDANNRQSFKKTDLKFIPKPLVFDNPASDYLQRIKHHKIDTIGRESEHVAYPINRQQSLELLTFFCEHQLENFGNFQDAMTVASPYAWSLYHSRLSFSLNCKMLNPLEVIETALAAYQASAGKITLAQIEGFVRQILGWREYVRGMYWANMPNYAEQNFLEAKRDLPAFFWNANTKMQCLRSAISQSLKHAYAHHIQRLMITGNFALLAGIAPSQVDDWYLGIYIDAIEWVELPNTRSMALFADGGWIATKPYAASGNYVNKMSDYCKGCHYNVKEKVGANACPLNSLYWNFIDQNYDKFAGNHRMSFPIRNWDKMAPAKKIEIREHATQLLNNLDNL</sequence>
<accession>A0A5C6QEB4</accession>
<comment type="caution">
    <text evidence="2">The sequence shown here is derived from an EMBL/GenBank/DDBJ whole genome shotgun (WGS) entry which is preliminary data.</text>
</comment>
<dbReference type="Gene3D" id="1.10.10.1710">
    <property type="entry name" value="Deoxyribodipyrimidine photolyase-related"/>
    <property type="match status" value="1"/>
</dbReference>
<protein>
    <submittedName>
        <fullName evidence="2">Cryptochrome/photolyase family protein</fullName>
    </submittedName>
</protein>
<organism evidence="2 4">
    <name type="scientific">Colwellia hornerae</name>
    <dbReference type="NCBI Taxonomy" id="89402"/>
    <lineage>
        <taxon>Bacteria</taxon>
        <taxon>Pseudomonadati</taxon>
        <taxon>Pseudomonadota</taxon>
        <taxon>Gammaproteobacteria</taxon>
        <taxon>Alteromonadales</taxon>
        <taxon>Colwelliaceae</taxon>
        <taxon>Colwellia</taxon>
    </lineage>
</organism>
<dbReference type="Gene3D" id="3.40.50.620">
    <property type="entry name" value="HUPs"/>
    <property type="match status" value="1"/>
</dbReference>
<dbReference type="PANTHER" id="PTHR38657">
    <property type="entry name" value="SLR1343 PROTEIN"/>
    <property type="match status" value="1"/>
</dbReference>
<dbReference type="Pfam" id="PF04244">
    <property type="entry name" value="DPRP"/>
    <property type="match status" value="1"/>
</dbReference>
<dbReference type="InterPro" id="IPR014729">
    <property type="entry name" value="Rossmann-like_a/b/a_fold"/>
</dbReference>
<evidence type="ECO:0000313" key="3">
    <source>
        <dbReference type="Proteomes" id="UP000321525"/>
    </source>
</evidence>
<dbReference type="OrthoDB" id="5288100at2"/>
<dbReference type="Gene3D" id="1.10.579.10">
    <property type="entry name" value="DNA Cyclobutane Dipyrimidine Photolyase, subunit A, domain 3"/>
    <property type="match status" value="1"/>
</dbReference>
<keyword evidence="3" id="KW-1185">Reference proteome</keyword>
<evidence type="ECO:0000313" key="1">
    <source>
        <dbReference type="EMBL" id="TWX62756.1"/>
    </source>
</evidence>